<sequence>MAGRRHILPSFDRRPIQSPGMMRHGPLPGLGRAPGYRVLEPVPRAELLENKIAYQAAEIKQLAGDNHRLAATEVDLRRELVAAEEEVQTVKAHMRSIQTESDIQIRALLDKIVKKEQEIAAGEGVKKELQKAHMEAHSLVEARKELRIQIRQATDELQKACIEVKKLPDLHGELDSLRQEHQRLRATFEYEKGRNIEQVEQMKAMEKNLMGMAGEVERLRAEVLNAEKRAQAPNPRNGGYMNPDSYYTATMPGASAYFDGYGRPYVSMGNRPLGEGIIQFASSSSKQHAAAGIPTAGDGAIWGAAYNPLLGTASGGATVPTTGSSAVWGGAYDSALARQ</sequence>
<feature type="region of interest" description="Disordered" evidence="7">
    <location>
        <begin position="1"/>
        <end position="23"/>
    </location>
</feature>
<dbReference type="PANTHER" id="PTHR33405">
    <property type="entry name" value="PROTEIN FLX-LIKE 2"/>
    <property type="match status" value="1"/>
</dbReference>
<protein>
    <recommendedName>
        <fullName evidence="8">Laminin subunit beta-4-like alpha-helical domain-containing protein</fullName>
    </recommendedName>
</protein>
<dbReference type="GO" id="GO:0030154">
    <property type="term" value="P:cell differentiation"/>
    <property type="evidence" value="ECO:0007669"/>
    <property type="project" value="UniProtKB-KW"/>
</dbReference>
<evidence type="ECO:0000313" key="10">
    <source>
        <dbReference type="Proteomes" id="UP000238479"/>
    </source>
</evidence>
<evidence type="ECO:0000256" key="5">
    <source>
        <dbReference type="ARBA" id="ARBA00023089"/>
    </source>
</evidence>
<evidence type="ECO:0000256" key="3">
    <source>
        <dbReference type="ARBA" id="ARBA00022782"/>
    </source>
</evidence>
<evidence type="ECO:0000256" key="7">
    <source>
        <dbReference type="SAM" id="MobiDB-lite"/>
    </source>
</evidence>
<evidence type="ECO:0000256" key="4">
    <source>
        <dbReference type="ARBA" id="ARBA00023054"/>
    </source>
</evidence>
<dbReference type="AlphaFoldDB" id="A0A2P6QU04"/>
<keyword evidence="2" id="KW-0217">Developmental protein</keyword>
<organism evidence="9 10">
    <name type="scientific">Rosa chinensis</name>
    <name type="common">China rose</name>
    <dbReference type="NCBI Taxonomy" id="74649"/>
    <lineage>
        <taxon>Eukaryota</taxon>
        <taxon>Viridiplantae</taxon>
        <taxon>Streptophyta</taxon>
        <taxon>Embryophyta</taxon>
        <taxon>Tracheophyta</taxon>
        <taxon>Spermatophyta</taxon>
        <taxon>Magnoliopsida</taxon>
        <taxon>eudicotyledons</taxon>
        <taxon>Gunneridae</taxon>
        <taxon>Pentapetalae</taxon>
        <taxon>rosids</taxon>
        <taxon>fabids</taxon>
        <taxon>Rosales</taxon>
        <taxon>Rosaceae</taxon>
        <taxon>Rosoideae</taxon>
        <taxon>Rosoideae incertae sedis</taxon>
        <taxon>Rosa</taxon>
    </lineage>
</organism>
<dbReference type="OMA" id="GEGMNPY"/>
<evidence type="ECO:0000313" key="9">
    <source>
        <dbReference type="EMBL" id="PRQ37658.1"/>
    </source>
</evidence>
<accession>A0A2P6QU04</accession>
<keyword evidence="5" id="KW-0287">Flowering</keyword>
<proteinExistence type="inferred from homology"/>
<dbReference type="STRING" id="74649.A0A2P6QU04"/>
<dbReference type="Proteomes" id="UP000238479">
    <property type="component" value="Chromosome 4"/>
</dbReference>
<evidence type="ECO:0000256" key="1">
    <source>
        <dbReference type="ARBA" id="ARBA00005405"/>
    </source>
</evidence>
<dbReference type="GO" id="GO:0009908">
    <property type="term" value="P:flower development"/>
    <property type="evidence" value="ECO:0007669"/>
    <property type="project" value="UniProtKB-KW"/>
</dbReference>
<keyword evidence="3" id="KW-0221">Differentiation</keyword>
<evidence type="ECO:0000256" key="2">
    <source>
        <dbReference type="ARBA" id="ARBA00022473"/>
    </source>
</evidence>
<keyword evidence="10" id="KW-1185">Reference proteome</keyword>
<feature type="domain" description="Laminin subunit beta-4-like alpha-helical" evidence="8">
    <location>
        <begin position="137"/>
        <end position="187"/>
    </location>
</feature>
<evidence type="ECO:0000259" key="8">
    <source>
        <dbReference type="Pfam" id="PF24999"/>
    </source>
</evidence>
<gene>
    <name evidence="9" type="ORF">RchiOBHm_Chr4g0405071</name>
</gene>
<dbReference type="Pfam" id="PF24999">
    <property type="entry name" value="LAMB4"/>
    <property type="match status" value="1"/>
</dbReference>
<dbReference type="Gramene" id="PRQ37658">
    <property type="protein sequence ID" value="PRQ37658"/>
    <property type="gene ID" value="RchiOBHm_Chr4g0405071"/>
</dbReference>
<dbReference type="InterPro" id="IPR040353">
    <property type="entry name" value="FLX/FLX-like"/>
</dbReference>
<reference evidence="9 10" key="1">
    <citation type="journal article" date="2018" name="Nat. Genet.">
        <title>The Rosa genome provides new insights in the design of modern roses.</title>
        <authorList>
            <person name="Bendahmane M."/>
        </authorList>
    </citation>
    <scope>NUCLEOTIDE SEQUENCE [LARGE SCALE GENOMIC DNA]</scope>
    <source>
        <strain evidence="10">cv. Old Blush</strain>
    </source>
</reference>
<dbReference type="EMBL" id="PDCK01000042">
    <property type="protein sequence ID" value="PRQ37658.1"/>
    <property type="molecule type" value="Genomic_DNA"/>
</dbReference>
<evidence type="ECO:0000256" key="6">
    <source>
        <dbReference type="SAM" id="Coils"/>
    </source>
</evidence>
<comment type="similarity">
    <text evidence="1">Belongs to the FLX family.</text>
</comment>
<feature type="coiled-coil region" evidence="6">
    <location>
        <begin position="136"/>
        <end position="229"/>
    </location>
</feature>
<dbReference type="InterPro" id="IPR056860">
    <property type="entry name" value="LAMB4_dom"/>
</dbReference>
<name>A0A2P6QU04_ROSCH</name>
<dbReference type="PANTHER" id="PTHR33405:SF18">
    <property type="entry name" value="PROTEIN FLX-LIKE 4"/>
    <property type="match status" value="1"/>
</dbReference>
<comment type="caution">
    <text evidence="9">The sequence shown here is derived from an EMBL/GenBank/DDBJ whole genome shotgun (WGS) entry which is preliminary data.</text>
</comment>
<keyword evidence="4 6" id="KW-0175">Coiled coil</keyword>
<feature type="coiled-coil region" evidence="6">
    <location>
        <begin position="66"/>
        <end position="100"/>
    </location>
</feature>